<sequence length="146" mass="17078">MLTLIAFVYSISIYIPSKSQYLWIGMSQEPHGGPYFIASDMNLSKNPNYPVDLIFTDKKTKRTLCIEKNSTLLVASTNCSQSNYLFRAVRHLSGKFFLMQNEKCLQFFERQNAFYLRTCASNPDQLFEFLNKTPEYFSRQEFDSEE</sequence>
<keyword evidence="2" id="KW-1185">Reference proteome</keyword>
<dbReference type="VEuPathDB" id="MicrosporidiaDB:TUBRATIS_10390"/>
<dbReference type="Proteomes" id="UP000282876">
    <property type="component" value="Unassembled WGS sequence"/>
</dbReference>
<proteinExistence type="predicted"/>
<comment type="caution">
    <text evidence="1">The sequence shown here is derived from an EMBL/GenBank/DDBJ whole genome shotgun (WGS) entry which is preliminary data.</text>
</comment>
<evidence type="ECO:0000313" key="2">
    <source>
        <dbReference type="Proteomes" id="UP000282876"/>
    </source>
</evidence>
<accession>A0A437AML2</accession>
<gene>
    <name evidence="1" type="ORF">TUBRATIS_10390</name>
</gene>
<protein>
    <submittedName>
        <fullName evidence="1">Uncharacterized protein</fullName>
    </submittedName>
</protein>
<evidence type="ECO:0000313" key="1">
    <source>
        <dbReference type="EMBL" id="RVD92455.1"/>
    </source>
</evidence>
<organism evidence="1 2">
    <name type="scientific">Tubulinosema ratisbonensis</name>
    <dbReference type="NCBI Taxonomy" id="291195"/>
    <lineage>
        <taxon>Eukaryota</taxon>
        <taxon>Fungi</taxon>
        <taxon>Fungi incertae sedis</taxon>
        <taxon>Microsporidia</taxon>
        <taxon>Tubulinosematoidea</taxon>
        <taxon>Tubulinosematidae</taxon>
        <taxon>Tubulinosema</taxon>
    </lineage>
</organism>
<name>A0A437AML2_9MICR</name>
<dbReference type="AlphaFoldDB" id="A0A437AML2"/>
<reference evidence="1 2" key="1">
    <citation type="submission" date="2018-10" db="EMBL/GenBank/DDBJ databases">
        <title>Draft genome sequence of the microsporidian Tubulinosema ratisbonensis.</title>
        <authorList>
            <person name="Polonais V."/>
            <person name="Peyretaillade E."/>
            <person name="Niehus S."/>
            <person name="Wawrzyniak I."/>
            <person name="Franchet A."/>
            <person name="Gaspin C."/>
            <person name="Reichstadt M."/>
            <person name="Belser C."/>
            <person name="Labadie K."/>
            <person name="Delbac F."/>
            <person name="Ferrandon D."/>
        </authorList>
    </citation>
    <scope>NUCLEOTIDE SEQUENCE [LARGE SCALE GENOMIC DNA]</scope>
    <source>
        <strain evidence="1 2">Franzen</strain>
    </source>
</reference>
<dbReference type="EMBL" id="RCSS01000214">
    <property type="protein sequence ID" value="RVD92455.1"/>
    <property type="molecule type" value="Genomic_DNA"/>
</dbReference>